<dbReference type="Proteomes" id="UP000002212">
    <property type="component" value="Chromosome"/>
</dbReference>
<dbReference type="RefSeq" id="WP_015889607.1">
    <property type="nucleotide sequence ID" value="NC_012522.1"/>
</dbReference>
<accession>C1AYB8</accession>
<dbReference type="HOGENOM" id="CLU_059611_0_0_11"/>
<dbReference type="Gene3D" id="2.170.150.40">
    <property type="entry name" value="Domain of unknown function (DUF427)"/>
    <property type="match status" value="2"/>
</dbReference>
<dbReference type="PANTHER" id="PTHR34310">
    <property type="entry name" value="DUF427 DOMAIN PROTEIN (AFU_ORTHOLOGUE AFUA_3G02220)"/>
    <property type="match status" value="1"/>
</dbReference>
<evidence type="ECO:0000313" key="2">
    <source>
        <dbReference type="EMBL" id="BAH54113.1"/>
    </source>
</evidence>
<evidence type="ECO:0000313" key="3">
    <source>
        <dbReference type="Proteomes" id="UP000002212"/>
    </source>
</evidence>
<gene>
    <name evidence="2" type="ordered locus">ROP_58660</name>
</gene>
<dbReference type="AlphaFoldDB" id="C1AYB8"/>
<evidence type="ECO:0000259" key="1">
    <source>
        <dbReference type="Pfam" id="PF04248"/>
    </source>
</evidence>
<protein>
    <recommendedName>
        <fullName evidence="1">DUF427 domain-containing protein</fullName>
    </recommendedName>
</protein>
<dbReference type="InterPro" id="IPR038694">
    <property type="entry name" value="DUF427_sf"/>
</dbReference>
<name>C1AYB8_RHOOB</name>
<feature type="domain" description="DUF427" evidence="1">
    <location>
        <begin position="171"/>
        <end position="261"/>
    </location>
</feature>
<dbReference type="EMBL" id="AP011115">
    <property type="protein sequence ID" value="BAH54113.1"/>
    <property type="molecule type" value="Genomic_DNA"/>
</dbReference>
<proteinExistence type="predicted"/>
<dbReference type="InterPro" id="IPR007361">
    <property type="entry name" value="DUF427"/>
</dbReference>
<dbReference type="PANTHER" id="PTHR34310:SF9">
    <property type="entry name" value="BLR5716 PROTEIN"/>
    <property type="match status" value="1"/>
</dbReference>
<dbReference type="Pfam" id="PF04248">
    <property type="entry name" value="NTP_transf_9"/>
    <property type="match status" value="1"/>
</dbReference>
<sequence length="281" mass="31262">MGLRRRDTIGQQLRELRYEPTAKRIRAVLDGTTVVDSVRAVLVWEPRRIVPTYAVPAEDIAAALEPQPPSAVQPDPADVGFALPDVTTMPVLDPRVPFSVRSTEGVTVAIRTSGDSARSAAGFLPGDPDLSGYVVLDFDGFDRWLEEDDEIVGHPHDPFQRIDVRRTSRHIRVMLGDTLLADTRRARMLFETMLPVRYYLPPEDVVADLRPSATTTYCAYKGEAAYSSVVTADGVLDDIAWRYDEPLVDASEVRGLVAFFDERIDLVVDGVARRRPVTPWS</sequence>
<dbReference type="OrthoDB" id="285364at2"/>
<reference evidence="2 3" key="1">
    <citation type="submission" date="2009-03" db="EMBL/GenBank/DDBJ databases">
        <title>Comparison of the complete genome sequences of Rhodococcus erythropolis PR4 and Rhodococcus opacus B4.</title>
        <authorList>
            <person name="Takarada H."/>
            <person name="Sekine M."/>
            <person name="Hosoyama A."/>
            <person name="Yamada R."/>
            <person name="Fujisawa T."/>
            <person name="Omata S."/>
            <person name="Shimizu A."/>
            <person name="Tsukatani N."/>
            <person name="Tanikawa S."/>
            <person name="Fujita N."/>
            <person name="Harayama S."/>
        </authorList>
    </citation>
    <scope>NUCLEOTIDE SEQUENCE [LARGE SCALE GENOMIC DNA]</scope>
    <source>
        <strain evidence="2 3">B4</strain>
    </source>
</reference>
<dbReference type="STRING" id="632772.ROP_58660"/>
<organism evidence="2 3">
    <name type="scientific">Rhodococcus opacus (strain B4)</name>
    <dbReference type="NCBI Taxonomy" id="632772"/>
    <lineage>
        <taxon>Bacteria</taxon>
        <taxon>Bacillati</taxon>
        <taxon>Actinomycetota</taxon>
        <taxon>Actinomycetes</taxon>
        <taxon>Mycobacteriales</taxon>
        <taxon>Nocardiaceae</taxon>
        <taxon>Rhodococcus</taxon>
    </lineage>
</organism>
<dbReference type="PATRIC" id="fig|632772.20.peg.6129"/>
<dbReference type="KEGG" id="rop:ROP_58660"/>